<keyword evidence="2" id="KW-1185">Reference proteome</keyword>
<dbReference type="InterPro" id="IPR026341">
    <property type="entry name" value="T9SS_type_B"/>
</dbReference>
<gene>
    <name evidence="1" type="ORF">BST97_09920</name>
</gene>
<dbReference type="OrthoDB" id="9813840at2"/>
<evidence type="ECO:0000313" key="2">
    <source>
        <dbReference type="Proteomes" id="UP000193431"/>
    </source>
</evidence>
<reference evidence="1 2" key="1">
    <citation type="submission" date="2016-11" db="EMBL/GenBank/DDBJ databases">
        <title>Trade-off between light-utilization and light-protection in marine flavobacteria.</title>
        <authorList>
            <person name="Kumagai Y."/>
        </authorList>
    </citation>
    <scope>NUCLEOTIDE SEQUENCE [LARGE SCALE GENOMIC DNA]</scope>
    <source>
        <strain evidence="1 2">JCM 13191</strain>
    </source>
</reference>
<evidence type="ECO:0000313" key="1">
    <source>
        <dbReference type="EMBL" id="ARN78280.1"/>
    </source>
</evidence>
<dbReference type="Proteomes" id="UP000193431">
    <property type="component" value="Chromosome"/>
</dbReference>
<dbReference type="AlphaFoldDB" id="A0A1W6ML05"/>
<evidence type="ECO:0008006" key="3">
    <source>
        <dbReference type="Google" id="ProtNLM"/>
    </source>
</evidence>
<sequence>MRKLFFFLFPIFLIAQNPNDCVNAISLCGDTDLAIDPAGIGVDEFTLPNNPAPNCYNFRADQVWFKIEIEQTGQFTFTLDPEQDQADYDFAVFGPTTDCTNLGAAIRCSSINPAAAGISGATGLNDVATEVSEGPGAMSNDPANDGFLRALDVIAGETYYIIIGLAIGDGGFTMSTGGSAQLPPPPEINPLDFIEFCDNDPSPNDGITNIDLTQFDTDLIATPNTIVRYFQTENDANINDNEIVGLYQNNSNSDTIYVRAERTDSDCVNFSEFELRVDDEAVDFTTETEFFCSTLTTETLNLSNYLDAIEPDFNQFQVTYFNTIDDAYIDANPINPNRTATTTLQQDVIKFVDPTGDRCEFYVTFPYQVAPPPVFNIDPAVGQFCDDDFDDFLDAPLADLDAEILDGQDASVNDVFYYETPQDRTNDINRLTTYGISSTPQTLYVVIQNNVTGCIDVGEVSARLNPKPFLEPQEPIGICLDATTPLTLEVEQGFDYYEWSNGDEGPDAFQTQVTTSGDFTVTVTNEFGCTTDLTITVEPSEAATIVEILTDGFNSGGNNATIVVEGTGDYEFSIDGLPYQDENIFENLFRGTHIVDVRDKNGCGITTQDFVVLDFEPFFTPNDDGYNDTWNIEGIEEFPGTVLTIFDRHGKLLYQFTSPGIGWDGTFNNQPMPSSSYWFTLEIPDQEILKGYFALKR</sequence>
<proteinExistence type="predicted"/>
<accession>A0A1W6ML05</accession>
<dbReference type="NCBIfam" id="TIGR04131">
    <property type="entry name" value="Bac_Flav_CTERM"/>
    <property type="match status" value="1"/>
</dbReference>
<dbReference type="EMBL" id="CP019344">
    <property type="protein sequence ID" value="ARN78280.1"/>
    <property type="molecule type" value="Genomic_DNA"/>
</dbReference>
<dbReference type="STRING" id="331648.BST97_09920"/>
<name>A0A1W6ML05_9FLAO</name>
<protein>
    <recommendedName>
        <fullName evidence="3">T9SS type B sorting domain-containing protein</fullName>
    </recommendedName>
</protein>
<organism evidence="1 2">
    <name type="scientific">Nonlabens spongiae</name>
    <dbReference type="NCBI Taxonomy" id="331648"/>
    <lineage>
        <taxon>Bacteria</taxon>
        <taxon>Pseudomonadati</taxon>
        <taxon>Bacteroidota</taxon>
        <taxon>Flavobacteriia</taxon>
        <taxon>Flavobacteriales</taxon>
        <taxon>Flavobacteriaceae</taxon>
        <taxon>Nonlabens</taxon>
    </lineage>
</organism>
<dbReference type="Pfam" id="PF13585">
    <property type="entry name" value="CHU_C"/>
    <property type="match status" value="1"/>
</dbReference>